<dbReference type="RefSeq" id="WP_331301907.1">
    <property type="nucleotide sequence ID" value="NZ_MLCA01000006.1"/>
</dbReference>
<comment type="caution">
    <text evidence="3">The sequence shown here is derived from an EMBL/GenBank/DDBJ whole genome shotgun (WGS) entry which is preliminary data.</text>
</comment>
<evidence type="ECO:0000313" key="3">
    <source>
        <dbReference type="EMBL" id="MEE7491121.1"/>
    </source>
</evidence>
<protein>
    <recommendedName>
        <fullName evidence="2">Thoeris anti-defense 2-like domain-containing protein</fullName>
    </recommendedName>
</protein>
<reference evidence="3 4" key="1">
    <citation type="journal article" date="2012" name="Genet. Mol. Biol.">
        <title>Analysis of 16S rRNA and mxaF genes revealing insights into Methylobacterium niche-specific plant association.</title>
        <authorList>
            <person name="Dourado M.N."/>
            <person name="Andreote F.D."/>
            <person name="Dini-Andreote F."/>
            <person name="Conti R."/>
            <person name="Araujo J.M."/>
            <person name="Araujo W.L."/>
        </authorList>
    </citation>
    <scope>NUCLEOTIDE SEQUENCE [LARGE SCALE GENOMIC DNA]</scope>
    <source>
        <strain evidence="3 4">TC3-10</strain>
    </source>
</reference>
<feature type="region of interest" description="Disordered" evidence="1">
    <location>
        <begin position="1"/>
        <end position="23"/>
    </location>
</feature>
<organism evidence="3 4">
    <name type="scientific">Methylobacterium oryzae</name>
    <dbReference type="NCBI Taxonomy" id="334852"/>
    <lineage>
        <taxon>Bacteria</taxon>
        <taxon>Pseudomonadati</taxon>
        <taxon>Pseudomonadota</taxon>
        <taxon>Alphaproteobacteria</taxon>
        <taxon>Hyphomicrobiales</taxon>
        <taxon>Methylobacteriaceae</taxon>
        <taxon>Methylobacterium</taxon>
    </lineage>
</organism>
<sequence length="122" mass="12731">MGGVRKGEDDGAASGDQTVVGPATSELDFGDAIRALKAGARVCRAGWNGKGMWLSLSGPSRGLEVVAERFWSANNAEFARRNGGTAVVLPAITMKTATGEILMGWLASQSDMLADDWMVVSA</sequence>
<dbReference type="Pfam" id="PF11195">
    <property type="entry name" value="Tad2-like"/>
    <property type="match status" value="1"/>
</dbReference>
<accession>A0ABU7TN72</accession>
<keyword evidence="4" id="KW-1185">Reference proteome</keyword>
<dbReference type="EMBL" id="MLCA01000006">
    <property type="protein sequence ID" value="MEE7491121.1"/>
    <property type="molecule type" value="Genomic_DNA"/>
</dbReference>
<dbReference type="InterPro" id="IPR021361">
    <property type="entry name" value="Tad2-like_dom"/>
</dbReference>
<evidence type="ECO:0000313" key="4">
    <source>
        <dbReference type="Proteomes" id="UP001355206"/>
    </source>
</evidence>
<proteinExistence type="predicted"/>
<name>A0ABU7TN72_9HYPH</name>
<evidence type="ECO:0000256" key="1">
    <source>
        <dbReference type="SAM" id="MobiDB-lite"/>
    </source>
</evidence>
<feature type="domain" description="Thoeris anti-defense 2-like" evidence="2">
    <location>
        <begin position="28"/>
        <end position="120"/>
    </location>
</feature>
<dbReference type="Proteomes" id="UP001355206">
    <property type="component" value="Unassembled WGS sequence"/>
</dbReference>
<gene>
    <name evidence="3" type="ORF">MOTC310_11870</name>
</gene>
<evidence type="ECO:0000259" key="2">
    <source>
        <dbReference type="Pfam" id="PF11195"/>
    </source>
</evidence>